<evidence type="ECO:0000313" key="5">
    <source>
        <dbReference type="Proteomes" id="UP000758603"/>
    </source>
</evidence>
<reference evidence="4" key="1">
    <citation type="journal article" date="2021" name="Nat. Commun.">
        <title>Genetic determinants of endophytism in the Arabidopsis root mycobiome.</title>
        <authorList>
            <person name="Mesny F."/>
            <person name="Miyauchi S."/>
            <person name="Thiergart T."/>
            <person name="Pickel B."/>
            <person name="Atanasova L."/>
            <person name="Karlsson M."/>
            <person name="Huettel B."/>
            <person name="Barry K.W."/>
            <person name="Haridas S."/>
            <person name="Chen C."/>
            <person name="Bauer D."/>
            <person name="Andreopoulos W."/>
            <person name="Pangilinan J."/>
            <person name="LaButti K."/>
            <person name="Riley R."/>
            <person name="Lipzen A."/>
            <person name="Clum A."/>
            <person name="Drula E."/>
            <person name="Henrissat B."/>
            <person name="Kohler A."/>
            <person name="Grigoriev I.V."/>
            <person name="Martin F.M."/>
            <person name="Hacquard S."/>
        </authorList>
    </citation>
    <scope>NUCLEOTIDE SEQUENCE</scope>
    <source>
        <strain evidence="4">MPI-SDFR-AT-0073</strain>
    </source>
</reference>
<keyword evidence="2" id="KW-0812">Transmembrane</keyword>
<feature type="region of interest" description="Disordered" evidence="1">
    <location>
        <begin position="527"/>
        <end position="575"/>
    </location>
</feature>
<feature type="compositionally biased region" description="Polar residues" evidence="1">
    <location>
        <begin position="299"/>
        <end position="314"/>
    </location>
</feature>
<feature type="compositionally biased region" description="Gly residues" evidence="1">
    <location>
        <begin position="549"/>
        <end position="568"/>
    </location>
</feature>
<evidence type="ECO:0000259" key="3">
    <source>
        <dbReference type="Pfam" id="PF25130"/>
    </source>
</evidence>
<evidence type="ECO:0000256" key="2">
    <source>
        <dbReference type="SAM" id="Phobius"/>
    </source>
</evidence>
<dbReference type="AlphaFoldDB" id="A0A9P8UDU2"/>
<protein>
    <recommendedName>
        <fullName evidence="3">DUF7820 domain-containing protein</fullName>
    </recommendedName>
</protein>
<keyword evidence="5" id="KW-1185">Reference proteome</keyword>
<dbReference type="OrthoDB" id="5384459at2759"/>
<feature type="region of interest" description="Disordered" evidence="1">
    <location>
        <begin position="292"/>
        <end position="318"/>
    </location>
</feature>
<feature type="region of interest" description="Disordered" evidence="1">
    <location>
        <begin position="674"/>
        <end position="701"/>
    </location>
</feature>
<feature type="domain" description="DUF7820" evidence="3">
    <location>
        <begin position="392"/>
        <end position="814"/>
    </location>
</feature>
<dbReference type="GeneID" id="70136965"/>
<feature type="region of interest" description="Disordered" evidence="1">
    <location>
        <begin position="629"/>
        <end position="652"/>
    </location>
</feature>
<feature type="region of interest" description="Disordered" evidence="1">
    <location>
        <begin position="253"/>
        <end position="276"/>
    </location>
</feature>
<evidence type="ECO:0000256" key="1">
    <source>
        <dbReference type="SAM" id="MobiDB-lite"/>
    </source>
</evidence>
<feature type="compositionally biased region" description="Polar residues" evidence="1">
    <location>
        <begin position="60"/>
        <end position="69"/>
    </location>
</feature>
<sequence length="816" mass="87335">MNGSDNKAPIERRASMRTSMRLSVAPGEDDDYNLAMMGISDGFRPADVTQHQLPSPPIPSQQTPATQVQPPRPSSIAKPPQPRESFSLRHDGGMGPLADPVAADSSSNAGPSSLGRSESPYQGPSGPSFPYQMYTQNVRPARTVSLATTATVPASEQSYDGPNNPTHPYQMYPQNTVSPVDAEERPTNAAIPLGFIGTTADTYQRRIGTEGEEAADMIGPDGHTEQLPPYTRYPDEAYQRKIAGIGGLSTIEGSEASSSTASVPSQTQMQAIPGAGGIGLATRNPEFASSEDLRLDGANSPQSRQSVRSFNSDGGSHHEVNTAAMTVIDEKKPLKKWQVAAKRKVWGVVPCWALTLTILIIVMLAVVLGTVLGIFFNKPKKQEPSNHGGSSATMTYDAQPLATVPAGLAPLPEGPYALPLMLTRSPTTCFNDSTQAQAWNCNQVFSQMAMVINKRSDTASTSQYTMSITNNDSFTIQGNQYSYGMQPPSVDDIQMLLVTDVNEPSRGPAWAFELAYNKTVIIPESLFPTPTSSTSNAKRSHFPPPPPGGGGGGGGGGGNGGGFGGGGDGFKRKGLAQSGDKPWICQWGGTVLEVFVYPNQNNSQPTVVYTGSSASSTNSDTVNAASAAVTSTSTSTQTSTQTSDVTSSTTSTSVSGEWAFTDYRNGYVTTRYHKDDKRQATSTATTSTSATQTVSSGVFDTSKPAPSDFQFTFFPRVVKMEERRLAGDPSVQPYCRQYQINGNGSPATPIKDSSGNYIEIKIVELEPSGESEHERKNHRKQRQVHRRVIDDYLNHGLTSRDSDSDMSDCGCMWWTT</sequence>
<keyword evidence="2" id="KW-1133">Transmembrane helix</keyword>
<feature type="compositionally biased region" description="Low complexity" evidence="1">
    <location>
        <begin position="680"/>
        <end position="696"/>
    </location>
</feature>
<feature type="compositionally biased region" description="Polar residues" evidence="1">
    <location>
        <begin position="104"/>
        <end position="122"/>
    </location>
</feature>
<feature type="compositionally biased region" description="Low complexity" evidence="1">
    <location>
        <begin position="253"/>
        <end position="262"/>
    </location>
</feature>
<dbReference type="PANTHER" id="PTHR42078:SF1">
    <property type="entry name" value="GLUCAN 1, 4-ALPHA-GLUCOSIDASE"/>
    <property type="match status" value="1"/>
</dbReference>
<dbReference type="PANTHER" id="PTHR42078">
    <property type="entry name" value="GLUCAN 1, 4-ALPHA-GLUCOSIDASE"/>
    <property type="match status" value="1"/>
</dbReference>
<evidence type="ECO:0000313" key="4">
    <source>
        <dbReference type="EMBL" id="KAH6648081.1"/>
    </source>
</evidence>
<accession>A0A9P8UDU2</accession>
<comment type="caution">
    <text evidence="4">The sequence shown here is derived from an EMBL/GenBank/DDBJ whole genome shotgun (WGS) entry which is preliminary data.</text>
</comment>
<dbReference type="InterPro" id="IPR056722">
    <property type="entry name" value="DUF7820"/>
</dbReference>
<dbReference type="RefSeq" id="XP_045954593.1">
    <property type="nucleotide sequence ID" value="XM_046108074.1"/>
</dbReference>
<gene>
    <name evidence="4" type="ORF">BKA67DRAFT_662811</name>
</gene>
<proteinExistence type="predicted"/>
<dbReference type="Pfam" id="PF25130">
    <property type="entry name" value="DUF7820"/>
    <property type="match status" value="1"/>
</dbReference>
<dbReference type="EMBL" id="JAGPXC010000008">
    <property type="protein sequence ID" value="KAH6648081.1"/>
    <property type="molecule type" value="Genomic_DNA"/>
</dbReference>
<name>A0A9P8UDU2_9PEZI</name>
<dbReference type="Proteomes" id="UP000758603">
    <property type="component" value="Unassembled WGS sequence"/>
</dbReference>
<organism evidence="4 5">
    <name type="scientific">Truncatella angustata</name>
    <dbReference type="NCBI Taxonomy" id="152316"/>
    <lineage>
        <taxon>Eukaryota</taxon>
        <taxon>Fungi</taxon>
        <taxon>Dikarya</taxon>
        <taxon>Ascomycota</taxon>
        <taxon>Pezizomycotina</taxon>
        <taxon>Sordariomycetes</taxon>
        <taxon>Xylariomycetidae</taxon>
        <taxon>Amphisphaeriales</taxon>
        <taxon>Sporocadaceae</taxon>
        <taxon>Truncatella</taxon>
    </lineage>
</organism>
<keyword evidence="2" id="KW-0472">Membrane</keyword>
<feature type="region of interest" description="Disordered" evidence="1">
    <location>
        <begin position="1"/>
        <end position="133"/>
    </location>
</feature>
<feature type="transmembrane region" description="Helical" evidence="2">
    <location>
        <begin position="352"/>
        <end position="376"/>
    </location>
</feature>
<feature type="compositionally biased region" description="Polar residues" evidence="1">
    <location>
        <begin position="528"/>
        <end position="537"/>
    </location>
</feature>